<dbReference type="EMBL" id="SMLK01000003">
    <property type="protein sequence ID" value="TFZ01949.1"/>
    <property type="molecule type" value="Genomic_DNA"/>
</dbReference>
<dbReference type="OrthoDB" id="9791543at2"/>
<dbReference type="AlphaFoldDB" id="A0A4Z0BVD7"/>
<keyword evidence="2" id="KW-1185">Reference proteome</keyword>
<proteinExistence type="predicted"/>
<dbReference type="PANTHER" id="PTHR39206:SF1">
    <property type="entry name" value="SLL8004 PROTEIN"/>
    <property type="match status" value="1"/>
</dbReference>
<dbReference type="RefSeq" id="WP_135250048.1">
    <property type="nucleotide sequence ID" value="NZ_SMLK01000003.1"/>
</dbReference>
<name>A0A4Z0BVD7_9BURK</name>
<reference evidence="1 2" key="1">
    <citation type="submission" date="2019-03" db="EMBL/GenBank/DDBJ databases">
        <title>Ramlibacter sp. 18x22-1, whole genome shotgun sequence.</title>
        <authorList>
            <person name="Zhang X."/>
            <person name="Feng G."/>
            <person name="Zhu H."/>
        </authorList>
    </citation>
    <scope>NUCLEOTIDE SEQUENCE [LARGE SCALE GENOMIC DNA]</scope>
    <source>
        <strain evidence="1 2">18x22-1</strain>
    </source>
</reference>
<protein>
    <submittedName>
        <fullName evidence="1">Uncharacterized protein</fullName>
    </submittedName>
</protein>
<gene>
    <name evidence="1" type="ORF">EZ216_12250</name>
</gene>
<organism evidence="1 2">
    <name type="scientific">Ramlibacter humi</name>
    <dbReference type="NCBI Taxonomy" id="2530451"/>
    <lineage>
        <taxon>Bacteria</taxon>
        <taxon>Pseudomonadati</taxon>
        <taxon>Pseudomonadota</taxon>
        <taxon>Betaproteobacteria</taxon>
        <taxon>Burkholderiales</taxon>
        <taxon>Comamonadaceae</taxon>
        <taxon>Ramlibacter</taxon>
    </lineage>
</organism>
<evidence type="ECO:0000313" key="2">
    <source>
        <dbReference type="Proteomes" id="UP000297839"/>
    </source>
</evidence>
<dbReference type="PANTHER" id="PTHR39206">
    <property type="entry name" value="SLL8004 PROTEIN"/>
    <property type="match status" value="1"/>
</dbReference>
<dbReference type="InterPro" id="IPR027417">
    <property type="entry name" value="P-loop_NTPase"/>
</dbReference>
<dbReference type="SUPFAM" id="SSF52540">
    <property type="entry name" value="P-loop containing nucleoside triphosphate hydrolases"/>
    <property type="match status" value="1"/>
</dbReference>
<sequence>MPVLHLIAGPHGVGKTALYHYLVAPRYPALPFVDPQAYAAAHLQHLQDDEARASAARDWADAQWQRLLRERVSFVAETGLSHPSRLALIGQARTLGFEVVLYAMGLDEPRKLLQRVNQRVREGGHGVPTHKLLARYARTLDHLRHAVFLADLSLLFDGSDAHEGGPRLIATVMGSQMQLHTVQRPRWAEKVLGFAEG</sequence>
<accession>A0A4Z0BVD7</accession>
<dbReference type="Gene3D" id="3.40.50.300">
    <property type="entry name" value="P-loop containing nucleotide triphosphate hydrolases"/>
    <property type="match status" value="1"/>
</dbReference>
<evidence type="ECO:0000313" key="1">
    <source>
        <dbReference type="EMBL" id="TFZ01949.1"/>
    </source>
</evidence>
<comment type="caution">
    <text evidence="1">The sequence shown here is derived from an EMBL/GenBank/DDBJ whole genome shotgun (WGS) entry which is preliminary data.</text>
</comment>
<dbReference type="Pfam" id="PF13671">
    <property type="entry name" value="AAA_33"/>
    <property type="match status" value="1"/>
</dbReference>
<dbReference type="Proteomes" id="UP000297839">
    <property type="component" value="Unassembled WGS sequence"/>
</dbReference>